<feature type="compositionally biased region" description="Acidic residues" evidence="1">
    <location>
        <begin position="230"/>
        <end position="240"/>
    </location>
</feature>
<feature type="region of interest" description="Disordered" evidence="1">
    <location>
        <begin position="127"/>
        <end position="275"/>
    </location>
</feature>
<feature type="domain" description="PDZ" evidence="2">
    <location>
        <begin position="705"/>
        <end position="787"/>
    </location>
</feature>
<dbReference type="CDD" id="cd06671">
    <property type="entry name" value="PDZ7_MUPP1-PD6_PATJ-like"/>
    <property type="match status" value="1"/>
</dbReference>
<dbReference type="CDD" id="cd06673">
    <property type="entry name" value="PDZ10_MUPP1-PDZ8_PATJ-like"/>
    <property type="match status" value="1"/>
</dbReference>
<evidence type="ECO:0000313" key="4">
    <source>
        <dbReference type="RefSeq" id="XP_052123448.1"/>
    </source>
</evidence>
<organism evidence="3 4">
    <name type="scientific">Frankliniella occidentalis</name>
    <name type="common">Western flower thrips</name>
    <name type="synonym">Euthrips occidentalis</name>
    <dbReference type="NCBI Taxonomy" id="133901"/>
    <lineage>
        <taxon>Eukaryota</taxon>
        <taxon>Metazoa</taxon>
        <taxon>Ecdysozoa</taxon>
        <taxon>Arthropoda</taxon>
        <taxon>Hexapoda</taxon>
        <taxon>Insecta</taxon>
        <taxon>Pterygota</taxon>
        <taxon>Neoptera</taxon>
        <taxon>Paraneoptera</taxon>
        <taxon>Thysanoptera</taxon>
        <taxon>Terebrantia</taxon>
        <taxon>Thripoidea</taxon>
        <taxon>Thripidae</taxon>
        <taxon>Frankliniella</taxon>
    </lineage>
</organism>
<feature type="domain" description="PDZ" evidence="2">
    <location>
        <begin position="446"/>
        <end position="524"/>
    </location>
</feature>
<dbReference type="CDD" id="cd23064">
    <property type="entry name" value="PDZ3_INAD-like"/>
    <property type="match status" value="1"/>
</dbReference>
<dbReference type="Gene3D" id="2.30.42.10">
    <property type="match status" value="5"/>
</dbReference>
<feature type="compositionally biased region" description="Polar residues" evidence="1">
    <location>
        <begin position="177"/>
        <end position="202"/>
    </location>
</feature>
<dbReference type="PROSITE" id="PS50106">
    <property type="entry name" value="PDZ"/>
    <property type="match status" value="5"/>
</dbReference>
<feature type="compositionally biased region" description="Pro residues" evidence="1">
    <location>
        <begin position="155"/>
        <end position="172"/>
    </location>
</feature>
<dbReference type="AlphaFoldDB" id="A0A9C6U8L7"/>
<dbReference type="SUPFAM" id="SSF50156">
    <property type="entry name" value="PDZ domain-like"/>
    <property type="match status" value="5"/>
</dbReference>
<reference evidence="4" key="1">
    <citation type="submission" date="2025-08" db="UniProtKB">
        <authorList>
            <consortium name="RefSeq"/>
        </authorList>
    </citation>
    <scope>IDENTIFICATION</scope>
    <source>
        <tissue evidence="4">Whole organism</tissue>
    </source>
</reference>
<evidence type="ECO:0000256" key="1">
    <source>
        <dbReference type="SAM" id="MobiDB-lite"/>
    </source>
</evidence>
<dbReference type="Pfam" id="PF00595">
    <property type="entry name" value="PDZ"/>
    <property type="match status" value="5"/>
</dbReference>
<evidence type="ECO:0000313" key="3">
    <source>
        <dbReference type="Proteomes" id="UP000504606"/>
    </source>
</evidence>
<evidence type="ECO:0000259" key="2">
    <source>
        <dbReference type="PROSITE" id="PS50106"/>
    </source>
</evidence>
<feature type="compositionally biased region" description="Basic and acidic residues" evidence="1">
    <location>
        <begin position="241"/>
        <end position="255"/>
    </location>
</feature>
<dbReference type="GeneID" id="113205733"/>
<dbReference type="RefSeq" id="XP_052123448.1">
    <property type="nucleotide sequence ID" value="XM_052267488.1"/>
</dbReference>
<dbReference type="PANTHER" id="PTHR19964">
    <property type="entry name" value="MULTIPLE PDZ DOMAIN PROTEIN"/>
    <property type="match status" value="1"/>
</dbReference>
<dbReference type="InterPro" id="IPR001478">
    <property type="entry name" value="PDZ"/>
</dbReference>
<protein>
    <submittedName>
        <fullName evidence="4">Multiple PDZ domain protein-like isoform X8</fullName>
    </submittedName>
</protein>
<dbReference type="InterPro" id="IPR051342">
    <property type="entry name" value="PDZ_scaffold"/>
</dbReference>
<dbReference type="PANTHER" id="PTHR19964:SF92">
    <property type="entry name" value="PATJ HOMOLOG"/>
    <property type="match status" value="1"/>
</dbReference>
<feature type="domain" description="PDZ" evidence="2">
    <location>
        <begin position="302"/>
        <end position="388"/>
    </location>
</feature>
<sequence>MTVTQHQDHQASAILLAKRWGPERMVAVRREPDSSLGISIVGGKVDLYNAGPDSSSSISGIFIKNVLPQSPAGRTQELKTGDRILEVEGVDLRSASHDRAVEVIRAAGNPVRFLVQSLIQWSGAAPLPSHAPPASCTGPARGGVAGVGSLRRAAPQPPAAPAPRPPGGPPGGPAVTGTDSSGAASLRSPSQASLGDAAQTNKGPAGQPAPRAAPQPAPAMAKKVSTASSSEEDSDDEDNRDMEGRIYTKKGKEISRASAGAIKRSKDEIANDPEEEDEFGYTMNKIRKRYGPAVSLAGSGGSVELAVLERGPSGLGLSLAGHKDRARMAVLVCGLNPNGTAYKNGDIKVGDEILEVNGVVVQGRCHLNASAIIKGLPGPVFKVVVLRREAAVEELAVKPLTQFPVSLDDETPEERYKDFKGLRTVLIKKPCPVETSLSSLSPHPPQGPQGLGIMIIEGKHAEVGQGIFISDIQEGSAAEQAGLTVGDMILAVNKDSLLGSNYDAAASLLKETKGMVNLVVCNPNKAKEEEGKGADGKLNAKGSTARSPTPTQPAAPEKPRLLDSQNVTVPASSRTAHHSPSRHPEQPALPPATAPVVAGQETTIEIAKEEKALGIFVVGGSDTPLGVIVIHEIYPDGAVAKDGRLKVGDQILEVGGPKDSVTHDFHSITHAKAIAALRQLPAKVKMIVYRDEAVEKEEDIYESIEVELTKKSGKGLGLSLVVRKDGKGVYISDLVHGGAAEADGRLMKGDMILSVNGQDLKSASQEEAAAVLKTALGKVTVKVGRIKTGKINERSKTSVPVPAAPTAPEGTLPAPATYFTTIPDSHLISFPTDEPNILVSPKRSSSFRRLMTRWSFRRRK</sequence>
<dbReference type="CDD" id="cd06672">
    <property type="entry name" value="PDZ8_MUPP1-PDZ7_PATJ-PDZ2_INAD-like"/>
    <property type="match status" value="1"/>
</dbReference>
<dbReference type="InterPro" id="IPR036034">
    <property type="entry name" value="PDZ_sf"/>
</dbReference>
<dbReference type="SMART" id="SM00228">
    <property type="entry name" value="PDZ"/>
    <property type="match status" value="5"/>
</dbReference>
<dbReference type="Proteomes" id="UP000504606">
    <property type="component" value="Unplaced"/>
</dbReference>
<keyword evidence="3" id="KW-1185">Reference proteome</keyword>
<name>A0A9C6U8L7_FRAOC</name>
<feature type="region of interest" description="Disordered" evidence="1">
    <location>
        <begin position="527"/>
        <end position="595"/>
    </location>
</feature>
<accession>A0A9C6U8L7</accession>
<gene>
    <name evidence="4" type="primary">LOC113205733</name>
</gene>
<proteinExistence type="predicted"/>
<dbReference type="CDD" id="cd06674">
    <property type="entry name" value="PDZ11_MUPP1-PDZ9_PATJ-like"/>
    <property type="match status" value="1"/>
</dbReference>
<feature type="domain" description="PDZ" evidence="2">
    <location>
        <begin position="25"/>
        <end position="119"/>
    </location>
</feature>
<feature type="compositionally biased region" description="Polar residues" evidence="1">
    <location>
        <begin position="563"/>
        <end position="574"/>
    </location>
</feature>
<feature type="domain" description="PDZ" evidence="2">
    <location>
        <begin position="603"/>
        <end position="692"/>
    </location>
</feature>